<proteinExistence type="inferred from homology"/>
<name>A0A8C4TWH7_FALTI</name>
<organism evidence="3 4">
    <name type="scientific">Falco tinnunculus</name>
    <name type="common">Common kestrel</name>
    <dbReference type="NCBI Taxonomy" id="100819"/>
    <lineage>
        <taxon>Eukaryota</taxon>
        <taxon>Metazoa</taxon>
        <taxon>Chordata</taxon>
        <taxon>Craniata</taxon>
        <taxon>Vertebrata</taxon>
        <taxon>Euteleostomi</taxon>
        <taxon>Archelosauria</taxon>
        <taxon>Archosauria</taxon>
        <taxon>Dinosauria</taxon>
        <taxon>Saurischia</taxon>
        <taxon>Theropoda</taxon>
        <taxon>Coelurosauria</taxon>
        <taxon>Aves</taxon>
        <taxon>Neognathae</taxon>
        <taxon>Neoaves</taxon>
        <taxon>Telluraves</taxon>
        <taxon>Australaves</taxon>
        <taxon>Falconiformes</taxon>
        <taxon>Falconidae</taxon>
        <taxon>Falco</taxon>
    </lineage>
</organism>
<comment type="similarity">
    <text evidence="1">Belongs to the protein kinase superfamily. ADCK protein kinase family.</text>
</comment>
<dbReference type="AlphaFoldDB" id="A0A8C4TWH7"/>
<reference evidence="3" key="2">
    <citation type="submission" date="2025-09" db="UniProtKB">
        <authorList>
            <consortium name="Ensembl"/>
        </authorList>
    </citation>
    <scope>IDENTIFICATION</scope>
</reference>
<dbReference type="OrthoDB" id="9381361at2759"/>
<evidence type="ECO:0000256" key="1">
    <source>
        <dbReference type="ARBA" id="ARBA00009670"/>
    </source>
</evidence>
<dbReference type="InterPro" id="IPR004147">
    <property type="entry name" value="ABC1_dom"/>
</dbReference>
<accession>A0A8C4TWH7</accession>
<dbReference type="Ensembl" id="ENSFTIT00000003625.1">
    <property type="protein sequence ID" value="ENSFTIP00000003475.1"/>
    <property type="gene ID" value="ENSFTIG00000002394.1"/>
</dbReference>
<dbReference type="Pfam" id="PF03109">
    <property type="entry name" value="ABC1"/>
    <property type="match status" value="1"/>
</dbReference>
<dbReference type="PANTHER" id="PTHR43173">
    <property type="entry name" value="ABC1 FAMILY PROTEIN"/>
    <property type="match status" value="1"/>
</dbReference>
<keyword evidence="4" id="KW-1185">Reference proteome</keyword>
<reference evidence="3" key="1">
    <citation type="submission" date="2025-08" db="UniProtKB">
        <authorList>
            <consortium name="Ensembl"/>
        </authorList>
    </citation>
    <scope>IDENTIFICATION</scope>
</reference>
<dbReference type="SUPFAM" id="SSF56112">
    <property type="entry name" value="Protein kinase-like (PK-like)"/>
    <property type="match status" value="1"/>
</dbReference>
<protein>
    <recommendedName>
        <fullName evidence="2">ABC1 atypical kinase-like domain-containing protein</fullName>
    </recommendedName>
</protein>
<dbReference type="InterPro" id="IPR011009">
    <property type="entry name" value="Kinase-like_dom_sf"/>
</dbReference>
<evidence type="ECO:0000259" key="2">
    <source>
        <dbReference type="Pfam" id="PF03109"/>
    </source>
</evidence>
<dbReference type="Proteomes" id="UP000694562">
    <property type="component" value="Unplaced"/>
</dbReference>
<sequence>MPSCPVPSLSPALSPSCARPPVPALSLSSPCPHAVPTLVPVLFFVPTPSPCCSWYCPVIVPTLPIPMFPSLSHHHPHVPLPVPTLSLSSPCPHPPPPSVPILVPVLSSPPRCPHVPIPVLHCPCPVCVPTASPSTCCPHPCPHTVPVLPPFPSPCPCPIPVPFPTLSMSCRCPSSHPVPSLPPPLSCPHISVPMPTPSPHHLRPATVPMYPLCPHPCAVPVPIPIAALSPSPQHLCPVHVLPLSPCPHFAPIPVLSLSPRHPCPVPVPIPVPTPSLSCPHPHCHSVPILMPSASCPRPITAPVSRSPVSPSPSPQVDELFLEDFQTTAAGLFQEFDYEPVAAASLAQVHRATLQDGTPVAVKVQYIDLRDRFEGDIRTLELLLRIVQFMHPGFALGWVLQELKGTLARELDFENEGRNAERCARDLRHCTYVVVPRVHWDKCSKVGGSGQGD</sequence>
<dbReference type="OMA" id="IGVTRCH"/>
<evidence type="ECO:0000313" key="3">
    <source>
        <dbReference type="Ensembl" id="ENSFTIP00000003475.1"/>
    </source>
</evidence>
<dbReference type="PANTHER" id="PTHR43173:SF28">
    <property type="entry name" value="AARF DOMAIN CONTAINING KINASE 5"/>
    <property type="match status" value="1"/>
</dbReference>
<dbReference type="InterPro" id="IPR051130">
    <property type="entry name" value="Mito_struct-func_regulator"/>
</dbReference>
<feature type="domain" description="ABC1 atypical kinase-like" evidence="2">
    <location>
        <begin position="307"/>
        <end position="444"/>
    </location>
</feature>
<evidence type="ECO:0000313" key="4">
    <source>
        <dbReference type="Proteomes" id="UP000694562"/>
    </source>
</evidence>